<evidence type="ECO:0000256" key="2">
    <source>
        <dbReference type="ARBA" id="ARBA00022475"/>
    </source>
</evidence>
<keyword evidence="5 6" id="KW-0472">Membrane</keyword>
<protein>
    <submittedName>
        <fullName evidence="7">Polysaccharide biosynthesis protein</fullName>
    </submittedName>
</protein>
<sequence>MLKKDSLIKGTLILAAAALTARFLGLFQRIPLDYMLGADGQAAFNQANQLYLLLLTVATGGIPVTISKMISQRYALGRPEEARQIYKAALLFGAVTGVLLAVAMFVLAPQYAELSKVPQSTLSLKAIAPALLLFPIIAMTRGYFQGRQIMSAGAISQIVEQILRILGGIGLALIILGLGWGDEWGAAAIAFGSVFGSIGAFVVMLRYARKLKRQDKAEADKETGAIRQTEAAAKPLRFRSIYREIFTMSIPAVVTAMTVQFVYFFDQTFFMRLTASFYNEESALEVLANYSTKAMALAGIPPILAIALGASIIPVIASAYSLKKMDEVQRQASLVMRIVCFTGVPVALLLTVAAYSVTGLLFTSPSGSGAVALLTAGTIMQITMMTTNSILYGLDMPRLPMMHTFVGFGLKILFSVALAPWMGVYGLIVGSSICFIVITWLNVRRINRQVKLNVLGRRWAPYMAAIAIPAAAGWGAEYVVLGWTEAWAPKLSYLTAGAAAAVVVGGLYVLLLAALRVVTPEDIRSFPGPLRKAMTLLLKPFYKKSR</sequence>
<dbReference type="Proteomes" id="UP000632125">
    <property type="component" value="Unassembled WGS sequence"/>
</dbReference>
<feature type="transmembrane region" description="Helical" evidence="6">
    <location>
        <begin position="245"/>
        <end position="265"/>
    </location>
</feature>
<feature type="transmembrane region" description="Helical" evidence="6">
    <location>
        <begin position="462"/>
        <end position="481"/>
    </location>
</feature>
<feature type="transmembrane region" description="Helical" evidence="6">
    <location>
        <begin position="300"/>
        <end position="322"/>
    </location>
</feature>
<dbReference type="RefSeq" id="WP_190859145.1">
    <property type="nucleotide sequence ID" value="NZ_JACXIY010000007.1"/>
</dbReference>
<dbReference type="Pfam" id="PF01943">
    <property type="entry name" value="Polysacc_synt"/>
    <property type="match status" value="1"/>
</dbReference>
<dbReference type="EMBL" id="JACXIY010000007">
    <property type="protein sequence ID" value="MBD2868094.1"/>
    <property type="molecule type" value="Genomic_DNA"/>
</dbReference>
<evidence type="ECO:0000256" key="4">
    <source>
        <dbReference type="ARBA" id="ARBA00022989"/>
    </source>
</evidence>
<feature type="transmembrane region" description="Helical" evidence="6">
    <location>
        <begin position="120"/>
        <end position="140"/>
    </location>
</feature>
<evidence type="ECO:0000256" key="6">
    <source>
        <dbReference type="SAM" id="Phobius"/>
    </source>
</evidence>
<dbReference type="AlphaFoldDB" id="A0A927CHB0"/>
<feature type="transmembrane region" description="Helical" evidence="6">
    <location>
        <begin position="424"/>
        <end position="441"/>
    </location>
</feature>
<dbReference type="InterPro" id="IPR036259">
    <property type="entry name" value="MFS_trans_sf"/>
</dbReference>
<keyword evidence="8" id="KW-1185">Reference proteome</keyword>
<feature type="transmembrane region" description="Helical" evidence="6">
    <location>
        <begin position="401"/>
        <end position="418"/>
    </location>
</feature>
<gene>
    <name evidence="7" type="ORF">IDH41_05875</name>
</gene>
<dbReference type="InterPro" id="IPR002797">
    <property type="entry name" value="Polysacc_synth"/>
</dbReference>
<evidence type="ECO:0000256" key="3">
    <source>
        <dbReference type="ARBA" id="ARBA00022692"/>
    </source>
</evidence>
<accession>A0A927CHB0</accession>
<feature type="transmembrane region" description="Helical" evidence="6">
    <location>
        <begin position="186"/>
        <end position="208"/>
    </location>
</feature>
<name>A0A927CHB0_9BACL</name>
<dbReference type="PANTHER" id="PTHR30250:SF21">
    <property type="entry name" value="LIPID II FLIPPASE MURJ"/>
    <property type="match status" value="1"/>
</dbReference>
<feature type="transmembrane region" description="Helical" evidence="6">
    <location>
        <begin position="88"/>
        <end position="108"/>
    </location>
</feature>
<keyword evidence="2" id="KW-1003">Cell membrane</keyword>
<dbReference type="InterPro" id="IPR024923">
    <property type="entry name" value="PG_synth_SpoVB"/>
</dbReference>
<proteinExistence type="predicted"/>
<organism evidence="7 8">
    <name type="scientific">Paenibacillus arenilitoris</name>
    <dbReference type="NCBI Taxonomy" id="2772299"/>
    <lineage>
        <taxon>Bacteria</taxon>
        <taxon>Bacillati</taxon>
        <taxon>Bacillota</taxon>
        <taxon>Bacilli</taxon>
        <taxon>Bacillales</taxon>
        <taxon>Paenibacillaceae</taxon>
        <taxon>Paenibacillus</taxon>
    </lineage>
</organism>
<keyword evidence="3 6" id="KW-0812">Transmembrane</keyword>
<evidence type="ECO:0000313" key="7">
    <source>
        <dbReference type="EMBL" id="MBD2868094.1"/>
    </source>
</evidence>
<evidence type="ECO:0000313" key="8">
    <source>
        <dbReference type="Proteomes" id="UP000632125"/>
    </source>
</evidence>
<dbReference type="CDD" id="cd13124">
    <property type="entry name" value="MATE_SpoVB_like"/>
    <property type="match status" value="1"/>
</dbReference>
<feature type="transmembrane region" description="Helical" evidence="6">
    <location>
        <begin position="12"/>
        <end position="30"/>
    </location>
</feature>
<reference evidence="7" key="1">
    <citation type="submission" date="2020-09" db="EMBL/GenBank/DDBJ databases">
        <title>A novel bacterium of genus Paenibacillus, isolated from South China Sea.</title>
        <authorList>
            <person name="Huang H."/>
            <person name="Mo K."/>
            <person name="Hu Y."/>
        </authorList>
    </citation>
    <scope>NUCLEOTIDE SEQUENCE</scope>
    <source>
        <strain evidence="7">IB182493</strain>
    </source>
</reference>
<dbReference type="InterPro" id="IPR050833">
    <property type="entry name" value="Poly_Biosynth_Transport"/>
</dbReference>
<comment type="caution">
    <text evidence="7">The sequence shown here is derived from an EMBL/GenBank/DDBJ whole genome shotgun (WGS) entry which is preliminary data.</text>
</comment>
<keyword evidence="4 6" id="KW-1133">Transmembrane helix</keyword>
<feature type="transmembrane region" description="Helical" evidence="6">
    <location>
        <begin position="50"/>
        <end position="67"/>
    </location>
</feature>
<feature type="transmembrane region" description="Helical" evidence="6">
    <location>
        <begin position="161"/>
        <end position="180"/>
    </location>
</feature>
<feature type="transmembrane region" description="Helical" evidence="6">
    <location>
        <begin position="334"/>
        <end position="357"/>
    </location>
</feature>
<evidence type="ECO:0000256" key="1">
    <source>
        <dbReference type="ARBA" id="ARBA00004651"/>
    </source>
</evidence>
<evidence type="ECO:0000256" key="5">
    <source>
        <dbReference type="ARBA" id="ARBA00023136"/>
    </source>
</evidence>
<dbReference type="SUPFAM" id="SSF103473">
    <property type="entry name" value="MFS general substrate transporter"/>
    <property type="match status" value="1"/>
</dbReference>
<feature type="transmembrane region" description="Helical" evidence="6">
    <location>
        <begin position="493"/>
        <end position="515"/>
    </location>
</feature>
<dbReference type="GO" id="GO:0005886">
    <property type="term" value="C:plasma membrane"/>
    <property type="evidence" value="ECO:0007669"/>
    <property type="project" value="UniProtKB-SubCell"/>
</dbReference>
<dbReference type="PIRSF" id="PIRSF038958">
    <property type="entry name" value="PG_synth_SpoVB"/>
    <property type="match status" value="1"/>
</dbReference>
<feature type="transmembrane region" description="Helical" evidence="6">
    <location>
        <begin position="369"/>
        <end position="394"/>
    </location>
</feature>
<dbReference type="PANTHER" id="PTHR30250">
    <property type="entry name" value="PST FAMILY PREDICTED COLANIC ACID TRANSPORTER"/>
    <property type="match status" value="1"/>
</dbReference>
<comment type="subcellular location">
    <subcellularLocation>
        <location evidence="1">Cell membrane</location>
        <topology evidence="1">Multi-pass membrane protein</topology>
    </subcellularLocation>
</comment>